<feature type="signal peptide" evidence="4">
    <location>
        <begin position="1"/>
        <end position="21"/>
    </location>
</feature>
<sequence length="173" mass="19784">MFWKSTLVTTLILHLISLGVGQKFYPVVLLESNFPPARPSVYNLKQICLYGNGRPRYPDSSFPSSSYAYARRAGKAVNRLEAWFSRCCYGGLTHGNGQILCCAEQAWETALSHFCTEEYSTMTLVHECCEKKQEERWNCFQKKAANPFYQPLSGYRAPIISPDRIFTWDPNTC</sequence>
<keyword evidence="4" id="KW-0732">Signal</keyword>
<dbReference type="GO" id="GO:0007165">
    <property type="term" value="P:signal transduction"/>
    <property type="evidence" value="ECO:0007669"/>
    <property type="project" value="InterPro"/>
</dbReference>
<comment type="caution">
    <text evidence="5">The sequence shown here is derived from an EMBL/GenBank/DDBJ whole genome shotgun (WGS) entry which is preliminary data.</text>
</comment>
<protein>
    <recommendedName>
        <fullName evidence="7">Extracellular matrix protein 1</fullName>
    </recommendedName>
</protein>
<feature type="chain" id="PRO_5043044412" description="Extracellular matrix protein 1" evidence="4">
    <location>
        <begin position="22"/>
        <end position="173"/>
    </location>
</feature>
<evidence type="ECO:0000256" key="3">
    <source>
        <dbReference type="ARBA" id="ARBA00022737"/>
    </source>
</evidence>
<comment type="subcellular location">
    <subcellularLocation>
        <location evidence="1">Secreted</location>
    </subcellularLocation>
</comment>
<dbReference type="PANTHER" id="PTHR16776:SF3">
    <property type="entry name" value="EXTRACELLULAR MATRIX PROTEIN 1"/>
    <property type="match status" value="1"/>
</dbReference>
<dbReference type="SUPFAM" id="SSF48552">
    <property type="entry name" value="Serum albumin-like"/>
    <property type="match status" value="1"/>
</dbReference>
<name>A0AAN9CL65_9TELE</name>
<dbReference type="PANTHER" id="PTHR16776">
    <property type="entry name" value="EXTRACELLULAR MATRIX PROTEIN 1"/>
    <property type="match status" value="1"/>
</dbReference>
<keyword evidence="6" id="KW-1185">Reference proteome</keyword>
<gene>
    <name evidence="5" type="ORF">R3I93_016399</name>
</gene>
<keyword evidence="2" id="KW-0964">Secreted</keyword>
<evidence type="ECO:0000256" key="2">
    <source>
        <dbReference type="ARBA" id="ARBA00022525"/>
    </source>
</evidence>
<evidence type="ECO:0008006" key="7">
    <source>
        <dbReference type="Google" id="ProtNLM"/>
    </source>
</evidence>
<reference evidence="5 6" key="1">
    <citation type="submission" date="2024-02" db="EMBL/GenBank/DDBJ databases">
        <title>Chromosome-level genome assembly of the Eurasian Minnow (Phoxinus phoxinus).</title>
        <authorList>
            <person name="Oriowo T.O."/>
            <person name="Martin S."/>
            <person name="Stange M."/>
            <person name="Chrysostomakis Y."/>
            <person name="Brown T."/>
            <person name="Winkler S."/>
            <person name="Kukowka S."/>
            <person name="Myers E.W."/>
            <person name="Bohne A."/>
        </authorList>
    </citation>
    <scope>NUCLEOTIDE SEQUENCE [LARGE SCALE GENOMIC DNA]</scope>
    <source>
        <strain evidence="5">ZFMK-TIS-60720</strain>
        <tissue evidence="5">Whole Organism</tissue>
    </source>
</reference>
<keyword evidence="3" id="KW-0677">Repeat</keyword>
<dbReference type="Pfam" id="PF05782">
    <property type="entry name" value="ECM1"/>
    <property type="match status" value="1"/>
</dbReference>
<dbReference type="InterPro" id="IPR020858">
    <property type="entry name" value="Serum_albumin-like"/>
</dbReference>
<organism evidence="5 6">
    <name type="scientific">Phoxinus phoxinus</name>
    <name type="common">Eurasian minnow</name>
    <dbReference type="NCBI Taxonomy" id="58324"/>
    <lineage>
        <taxon>Eukaryota</taxon>
        <taxon>Metazoa</taxon>
        <taxon>Chordata</taxon>
        <taxon>Craniata</taxon>
        <taxon>Vertebrata</taxon>
        <taxon>Euteleostomi</taxon>
        <taxon>Actinopterygii</taxon>
        <taxon>Neopterygii</taxon>
        <taxon>Teleostei</taxon>
        <taxon>Ostariophysi</taxon>
        <taxon>Cypriniformes</taxon>
        <taxon>Leuciscidae</taxon>
        <taxon>Phoxininae</taxon>
        <taxon>Phoxinus</taxon>
    </lineage>
</organism>
<accession>A0AAN9CL65</accession>
<dbReference type="Proteomes" id="UP001364617">
    <property type="component" value="Unassembled WGS sequence"/>
</dbReference>
<dbReference type="AlphaFoldDB" id="A0AAN9CL65"/>
<evidence type="ECO:0000313" key="6">
    <source>
        <dbReference type="Proteomes" id="UP001364617"/>
    </source>
</evidence>
<dbReference type="InterPro" id="IPR008605">
    <property type="entry name" value="ECM1"/>
</dbReference>
<dbReference type="EMBL" id="JAYKXH010000017">
    <property type="protein sequence ID" value="KAK7139252.1"/>
    <property type="molecule type" value="Genomic_DNA"/>
</dbReference>
<dbReference type="GO" id="GO:0030500">
    <property type="term" value="P:regulation of bone mineralization"/>
    <property type="evidence" value="ECO:0007669"/>
    <property type="project" value="TreeGrafter"/>
</dbReference>
<proteinExistence type="predicted"/>
<dbReference type="GO" id="GO:0005615">
    <property type="term" value="C:extracellular space"/>
    <property type="evidence" value="ECO:0007669"/>
    <property type="project" value="InterPro"/>
</dbReference>
<evidence type="ECO:0000313" key="5">
    <source>
        <dbReference type="EMBL" id="KAK7139252.1"/>
    </source>
</evidence>
<evidence type="ECO:0000256" key="4">
    <source>
        <dbReference type="SAM" id="SignalP"/>
    </source>
</evidence>
<dbReference type="Gene3D" id="1.10.246.10">
    <property type="match status" value="1"/>
</dbReference>
<evidence type="ECO:0000256" key="1">
    <source>
        <dbReference type="ARBA" id="ARBA00004613"/>
    </source>
</evidence>